<dbReference type="AlphaFoldDB" id="A0ABD5X0I3"/>
<dbReference type="GeneID" id="79270471"/>
<accession>A0ABD5X0I3</accession>
<evidence type="ECO:0000313" key="2">
    <source>
        <dbReference type="Proteomes" id="UP001596388"/>
    </source>
</evidence>
<dbReference type="InterPro" id="IPR055712">
    <property type="entry name" value="DUF7288"/>
</dbReference>
<sequence>MVTVRAQAHTLEGFAAALILLSGVLFALQATAVTPLTASTSNQHIENQQGAVAEGVLAAAEANGTLAPAILHWNSSGDRFIDSGEGGVYENANSAFSATAFGETLNRTFGDERVAYNVELRYRTVSGGQGRTRVVYMGSPSDNAVAASRTATLYDDDRVDGGSRTLETVASDPDREFYAGDADPDGPLYGVMEVRIVVWRI</sequence>
<reference evidence="1 2" key="1">
    <citation type="journal article" date="2019" name="Int. J. Syst. Evol. Microbiol.">
        <title>The Global Catalogue of Microorganisms (GCM) 10K type strain sequencing project: providing services to taxonomists for standard genome sequencing and annotation.</title>
        <authorList>
            <consortium name="The Broad Institute Genomics Platform"/>
            <consortium name="The Broad Institute Genome Sequencing Center for Infectious Disease"/>
            <person name="Wu L."/>
            <person name="Ma J."/>
        </authorList>
    </citation>
    <scope>NUCLEOTIDE SEQUENCE [LARGE SCALE GENOMIC DNA]</scope>
    <source>
        <strain evidence="1 2">DT55</strain>
    </source>
</reference>
<organism evidence="1 2">
    <name type="scientific">Halobaculum marinum</name>
    <dbReference type="NCBI Taxonomy" id="3031996"/>
    <lineage>
        <taxon>Archaea</taxon>
        <taxon>Methanobacteriati</taxon>
        <taxon>Methanobacteriota</taxon>
        <taxon>Stenosarchaea group</taxon>
        <taxon>Halobacteria</taxon>
        <taxon>Halobacteriales</taxon>
        <taxon>Haloferacaceae</taxon>
        <taxon>Halobaculum</taxon>
    </lineage>
</organism>
<name>A0ABD5X0I3_9EURY</name>
<dbReference type="Pfam" id="PF23959">
    <property type="entry name" value="DUF7288"/>
    <property type="match status" value="1"/>
</dbReference>
<keyword evidence="2" id="KW-1185">Reference proteome</keyword>
<dbReference type="Proteomes" id="UP001596388">
    <property type="component" value="Unassembled WGS sequence"/>
</dbReference>
<protein>
    <submittedName>
        <fullName evidence="1">Uncharacterized protein</fullName>
    </submittedName>
</protein>
<dbReference type="EMBL" id="JBHTAG010000003">
    <property type="protein sequence ID" value="MFC7098598.1"/>
    <property type="molecule type" value="Genomic_DNA"/>
</dbReference>
<evidence type="ECO:0000313" key="1">
    <source>
        <dbReference type="EMBL" id="MFC7098598.1"/>
    </source>
</evidence>
<gene>
    <name evidence="1" type="ORF">ACFQKD_14920</name>
</gene>
<comment type="caution">
    <text evidence="1">The sequence shown here is derived from an EMBL/GenBank/DDBJ whole genome shotgun (WGS) entry which is preliminary data.</text>
</comment>
<proteinExistence type="predicted"/>
<dbReference type="RefSeq" id="WP_276236865.1">
    <property type="nucleotide sequence ID" value="NZ_CP119989.1"/>
</dbReference>